<evidence type="ECO:0000256" key="6">
    <source>
        <dbReference type="NCBIfam" id="TIGR01804"/>
    </source>
</evidence>
<dbReference type="HOGENOM" id="CLU_005391_1_0_9"/>
<dbReference type="FunFam" id="3.40.605.10:FF:000026">
    <property type="entry name" value="Aldehyde dehydrogenase, putative"/>
    <property type="match status" value="1"/>
</dbReference>
<reference evidence="10" key="1">
    <citation type="submission" date="2010-05" db="EMBL/GenBank/DDBJ databases">
        <authorList>
            <person name="Muzny D."/>
            <person name="Qin X."/>
            <person name="Buhay C."/>
            <person name="Dugan-Rocha S."/>
            <person name="Ding Y."/>
            <person name="Chen G."/>
            <person name="Hawes A."/>
            <person name="Holder M."/>
            <person name="Jhangiani S."/>
            <person name="Johnson A."/>
            <person name="Khan Z."/>
            <person name="Li Z."/>
            <person name="Liu W."/>
            <person name="Liu X."/>
            <person name="Perez L."/>
            <person name="Shen H."/>
            <person name="Wang Q."/>
            <person name="Watt J."/>
            <person name="Xi L."/>
            <person name="Xin Y."/>
            <person name="Zhou J."/>
            <person name="Deng J."/>
            <person name="Jiang H."/>
            <person name="Liu Y."/>
            <person name="Qu J."/>
            <person name="Song X.-Z."/>
            <person name="Zhang L."/>
            <person name="Villasana D."/>
            <person name="Johnson A."/>
            <person name="Liu J."/>
            <person name="Liyanage D."/>
            <person name="Lorensuhewa L."/>
            <person name="Robinson T."/>
            <person name="Song A."/>
            <person name="Song B.-B."/>
            <person name="Dinh H."/>
            <person name="Thornton R."/>
            <person name="Coyle M."/>
            <person name="Francisco L."/>
            <person name="Jackson L."/>
            <person name="Javaid M."/>
            <person name="Korchina V."/>
            <person name="Kovar C."/>
            <person name="Mata R."/>
            <person name="Mathew T."/>
            <person name="Ngo R."/>
            <person name="Nguyen L."/>
            <person name="Nguyen N."/>
            <person name="Okwuonu G."/>
            <person name="Ongeri F."/>
            <person name="Pham C."/>
            <person name="Simmons D."/>
            <person name="Wilczek-Boney K."/>
            <person name="Hale W."/>
            <person name="Jakkamsetti A."/>
            <person name="Pham P."/>
            <person name="Ruth R."/>
            <person name="San Lucas F."/>
            <person name="Warren J."/>
            <person name="Zhang J."/>
            <person name="Zhao Z."/>
            <person name="Zhou C."/>
            <person name="Zhu D."/>
            <person name="Lee S."/>
            <person name="Bess C."/>
            <person name="Blankenburg K."/>
            <person name="Forbes L."/>
            <person name="Fu Q."/>
            <person name="Gubbala S."/>
            <person name="Hirani K."/>
            <person name="Jayaseelan J.C."/>
            <person name="Lara F."/>
            <person name="Munidasa M."/>
            <person name="Palculict T."/>
            <person name="Patil S."/>
            <person name="Pu L.-L."/>
            <person name="Saada N."/>
            <person name="Tang L."/>
            <person name="Weissenberger G."/>
            <person name="Zhu Y."/>
            <person name="Hemphill L."/>
            <person name="Shang Y."/>
            <person name="Youmans B."/>
            <person name="Ayvaz T."/>
            <person name="Ross M."/>
            <person name="Santibanez J."/>
            <person name="Aqrawi P."/>
            <person name="Gross S."/>
            <person name="Joshi V."/>
            <person name="Fowler G."/>
            <person name="Nazareth L."/>
            <person name="Reid J."/>
            <person name="Worley K."/>
            <person name="Petrosino J."/>
            <person name="Highlander S."/>
            <person name="Gibbs R."/>
        </authorList>
    </citation>
    <scope>NUCLEOTIDE SEQUENCE [LARGE SCALE GENOMIC DNA]</scope>
    <source>
        <strain evidence="10">MN8</strain>
    </source>
</reference>
<dbReference type="InterPro" id="IPR016163">
    <property type="entry name" value="Ald_DH_C"/>
</dbReference>
<evidence type="ECO:0000256" key="4">
    <source>
        <dbReference type="ARBA" id="ARBA00037921"/>
    </source>
</evidence>
<dbReference type="EC" id="1.2.1.8" evidence="6"/>
<dbReference type="RefSeq" id="WP_000421699.1">
    <property type="nucleotide sequence ID" value="NZ_CM000952.1"/>
</dbReference>
<dbReference type="PROSITE" id="PS00070">
    <property type="entry name" value="ALDEHYDE_DEHYDR_CYS"/>
    <property type="match status" value="1"/>
</dbReference>
<dbReference type="InterPro" id="IPR016162">
    <property type="entry name" value="Ald_DH_N"/>
</dbReference>
<dbReference type="InterPro" id="IPR016160">
    <property type="entry name" value="Ald_DH_CS_CYS"/>
</dbReference>
<comment type="similarity">
    <text evidence="1 8">Belongs to the aldehyde dehydrogenase family.</text>
</comment>
<evidence type="ECO:0000256" key="2">
    <source>
        <dbReference type="ARBA" id="ARBA00023002"/>
    </source>
</evidence>
<dbReference type="FunFam" id="3.40.605.10:FF:000007">
    <property type="entry name" value="NAD/NADP-dependent betaine aldehyde dehydrogenase"/>
    <property type="match status" value="1"/>
</dbReference>
<keyword evidence="2 8" id="KW-0560">Oxidoreductase</keyword>
<dbReference type="Gene3D" id="3.40.309.10">
    <property type="entry name" value="Aldehyde Dehydrogenase, Chain A, domain 2"/>
    <property type="match status" value="1"/>
</dbReference>
<dbReference type="FunFam" id="3.40.309.10:FF:000012">
    <property type="entry name" value="Betaine aldehyde dehydrogenase"/>
    <property type="match status" value="1"/>
</dbReference>
<dbReference type="Pfam" id="PF00171">
    <property type="entry name" value="Aldedh"/>
    <property type="match status" value="1"/>
</dbReference>
<dbReference type="AlphaFoldDB" id="A0A0E1XD75"/>
<dbReference type="GO" id="GO:0008802">
    <property type="term" value="F:betaine-aldehyde dehydrogenase (NAD+) activity"/>
    <property type="evidence" value="ECO:0007669"/>
    <property type="project" value="UniProtKB-UniRule"/>
</dbReference>
<dbReference type="Proteomes" id="UP000003455">
    <property type="component" value="Chromosome"/>
</dbReference>
<organism evidence="10">
    <name type="scientific">Staphylococcus aureus subsp. aureus MN8</name>
    <dbReference type="NCBI Taxonomy" id="548470"/>
    <lineage>
        <taxon>Bacteria</taxon>
        <taxon>Bacillati</taxon>
        <taxon>Bacillota</taxon>
        <taxon>Bacilli</taxon>
        <taxon>Bacillales</taxon>
        <taxon>Staphylococcaceae</taxon>
        <taxon>Staphylococcus</taxon>
    </lineage>
</organism>
<gene>
    <name evidence="10" type="primary">betB</name>
    <name evidence="10" type="ORF">HMPREF0769_10537</name>
</gene>
<name>A0A0E1XD75_STAAU</name>
<dbReference type="PROSITE" id="PS00687">
    <property type="entry name" value="ALDEHYDE_DEHYDR_GLU"/>
    <property type="match status" value="1"/>
</dbReference>
<comment type="catalytic activity">
    <reaction evidence="5">
        <text>an aldehyde + NAD(+) + H2O = a carboxylate + NADH + 2 H(+)</text>
        <dbReference type="Rhea" id="RHEA:16185"/>
        <dbReference type="ChEBI" id="CHEBI:15377"/>
        <dbReference type="ChEBI" id="CHEBI:15378"/>
        <dbReference type="ChEBI" id="CHEBI:17478"/>
        <dbReference type="ChEBI" id="CHEBI:29067"/>
        <dbReference type="ChEBI" id="CHEBI:57540"/>
        <dbReference type="ChEBI" id="CHEBI:57945"/>
        <dbReference type="EC" id="1.2.1.3"/>
    </reaction>
</comment>
<keyword evidence="3" id="KW-0520">NAD</keyword>
<proteinExistence type="inferred from homology"/>
<feature type="domain" description="Aldehyde dehydrogenase" evidence="9">
    <location>
        <begin position="17"/>
        <end position="482"/>
    </location>
</feature>
<evidence type="ECO:0000259" key="9">
    <source>
        <dbReference type="Pfam" id="PF00171"/>
    </source>
</evidence>
<dbReference type="CDD" id="cd07119">
    <property type="entry name" value="ALDH_BADH-GbsA"/>
    <property type="match status" value="1"/>
</dbReference>
<accession>A0A0E1XD75</accession>
<dbReference type="GO" id="GO:0046872">
    <property type="term" value="F:metal ion binding"/>
    <property type="evidence" value="ECO:0007669"/>
    <property type="project" value="InterPro"/>
</dbReference>
<comment type="caution">
    <text evidence="10">The sequence shown here is derived from an EMBL/GenBank/DDBJ whole genome shotgun (WGS) entry which is preliminary data.</text>
</comment>
<comment type="pathway">
    <text evidence="4">Amine and polyamine biosynthesis; betaine biosynthesis via choline pathway; betaine from betaine aldehyde: step 1/1.</text>
</comment>
<dbReference type="Gene3D" id="3.40.605.10">
    <property type="entry name" value="Aldehyde Dehydrogenase, Chain A, domain 1"/>
    <property type="match status" value="1"/>
</dbReference>
<dbReference type="InterPro" id="IPR015590">
    <property type="entry name" value="Aldehyde_DH_dom"/>
</dbReference>
<dbReference type="EMBL" id="ACJA02000001">
    <property type="protein sequence ID" value="EFH96535.1"/>
    <property type="molecule type" value="Genomic_DNA"/>
</dbReference>
<sequence>MELLKHLSQRQYIDGEWVESANKNTRDIINPYNQEVIFTVSEGTKEDAERAILAARRAFESGEWSQETAETRGKKVRAIADKIKEHREALARLETLDTGKTLEESYADMDDIHNVFMYFAGLADKDGGEMIDSPIPDTESKIVKEPVGVVTQITPWNYPLLQASWKIAPALATGCSLVMKPSEITPLTTIRVFELMEEVGFPKGTINLILGAGSEVGDVMSGHKEIDLVSFTGGIETGKHIMKNAANNVTNIALELGGKNPNIIFDDADFELAVDQALNGGYFHAGQVCSAGSRILVQNSIKDKFEQALIDRVKKIKLGNGFDADTEMGPVISTEHRNKIESYMDVAKAEGATIAVGGKRPDRDDLKDGLFFEPTVITNCDTSMRIVQEEVFGPVVTVEGFETEQEAIQLANDSIYGLAGAVFSKDIGKAQRVANKLKLGTVWINDFHPYFAQAPWGGYKQSGIGRELGKEGLEEYLVSKHILTNTNPQLVNWFSK</sequence>
<dbReference type="NCBIfam" id="TIGR01804">
    <property type="entry name" value="BADH"/>
    <property type="match status" value="1"/>
</dbReference>
<dbReference type="PANTHER" id="PTHR43860:SF2">
    <property type="entry name" value="BETAINE ALDEHYDE DEHYDROGENASE-RELATED"/>
    <property type="match status" value="1"/>
</dbReference>
<evidence type="ECO:0000256" key="8">
    <source>
        <dbReference type="RuleBase" id="RU003345"/>
    </source>
</evidence>
<protein>
    <recommendedName>
        <fullName evidence="6">Betaine-aldehyde dehydrogenase</fullName>
        <ecNumber evidence="6">1.2.1.8</ecNumber>
    </recommendedName>
</protein>
<dbReference type="SUPFAM" id="SSF53720">
    <property type="entry name" value="ALDH-like"/>
    <property type="match status" value="1"/>
</dbReference>
<evidence type="ECO:0000256" key="5">
    <source>
        <dbReference type="ARBA" id="ARBA00049194"/>
    </source>
</evidence>
<feature type="active site" evidence="7">
    <location>
        <position position="255"/>
    </location>
</feature>
<evidence type="ECO:0000256" key="1">
    <source>
        <dbReference type="ARBA" id="ARBA00009986"/>
    </source>
</evidence>
<dbReference type="InterPro" id="IPR011264">
    <property type="entry name" value="BADH"/>
</dbReference>
<evidence type="ECO:0000256" key="7">
    <source>
        <dbReference type="PROSITE-ProRule" id="PRU10007"/>
    </source>
</evidence>
<dbReference type="GO" id="GO:0019285">
    <property type="term" value="P:glycine betaine biosynthetic process from choline"/>
    <property type="evidence" value="ECO:0007669"/>
    <property type="project" value="InterPro"/>
</dbReference>
<dbReference type="InterPro" id="IPR029510">
    <property type="entry name" value="Ald_DH_CS_GLU"/>
</dbReference>
<evidence type="ECO:0000256" key="3">
    <source>
        <dbReference type="ARBA" id="ARBA00023027"/>
    </source>
</evidence>
<evidence type="ECO:0000313" key="10">
    <source>
        <dbReference type="EMBL" id="EFH96535.1"/>
    </source>
</evidence>
<dbReference type="PANTHER" id="PTHR43860">
    <property type="entry name" value="BETAINE ALDEHYDE DEHYDROGENASE"/>
    <property type="match status" value="1"/>
</dbReference>
<dbReference type="InterPro" id="IPR016161">
    <property type="entry name" value="Ald_DH/histidinol_DH"/>
</dbReference>